<proteinExistence type="predicted"/>
<gene>
    <name evidence="3" type="ORF">MTBBW1_1160002</name>
</gene>
<feature type="transmembrane region" description="Helical" evidence="2">
    <location>
        <begin position="824"/>
        <end position="843"/>
    </location>
</feature>
<dbReference type="RefSeq" id="WP_186441280.1">
    <property type="nucleotide sequence ID" value="NZ_LT828546.1"/>
</dbReference>
<dbReference type="Proteomes" id="UP000191931">
    <property type="component" value="Unassembled WGS sequence"/>
</dbReference>
<feature type="region of interest" description="Disordered" evidence="1">
    <location>
        <begin position="484"/>
        <end position="509"/>
    </location>
</feature>
<evidence type="ECO:0000256" key="2">
    <source>
        <dbReference type="SAM" id="Phobius"/>
    </source>
</evidence>
<dbReference type="EMBL" id="FWEV01000020">
    <property type="protein sequence ID" value="SLM27852.1"/>
    <property type="molecule type" value="Genomic_DNA"/>
</dbReference>
<protein>
    <submittedName>
        <fullName evidence="3">Uncharacterized protein</fullName>
    </submittedName>
</protein>
<organism evidence="3 4">
    <name type="scientific">Desulfamplus magnetovallimortis</name>
    <dbReference type="NCBI Taxonomy" id="1246637"/>
    <lineage>
        <taxon>Bacteria</taxon>
        <taxon>Pseudomonadati</taxon>
        <taxon>Thermodesulfobacteriota</taxon>
        <taxon>Desulfobacteria</taxon>
        <taxon>Desulfobacterales</taxon>
        <taxon>Desulfobacteraceae</taxon>
        <taxon>Desulfamplus</taxon>
    </lineage>
</organism>
<keyword evidence="4" id="KW-1185">Reference proteome</keyword>
<dbReference type="STRING" id="1246637.MTBBW1_1160002"/>
<feature type="transmembrane region" description="Helical" evidence="2">
    <location>
        <begin position="1390"/>
        <end position="1414"/>
    </location>
</feature>
<accession>A0A1W1H5X4</accession>
<keyword evidence="2" id="KW-1133">Transmembrane helix</keyword>
<keyword evidence="2" id="KW-0472">Membrane</keyword>
<feature type="transmembrane region" description="Helical" evidence="2">
    <location>
        <begin position="614"/>
        <end position="634"/>
    </location>
</feature>
<name>A0A1W1H5X4_9BACT</name>
<feature type="transmembrane region" description="Helical" evidence="2">
    <location>
        <begin position="1356"/>
        <end position="1378"/>
    </location>
</feature>
<feature type="transmembrane region" description="Helical" evidence="2">
    <location>
        <begin position="855"/>
        <end position="882"/>
    </location>
</feature>
<feature type="transmembrane region" description="Helical" evidence="2">
    <location>
        <begin position="575"/>
        <end position="594"/>
    </location>
</feature>
<feature type="transmembrane region" description="Helical" evidence="2">
    <location>
        <begin position="1499"/>
        <end position="1520"/>
    </location>
</feature>
<evidence type="ECO:0000313" key="4">
    <source>
        <dbReference type="Proteomes" id="UP000191931"/>
    </source>
</evidence>
<reference evidence="3 4" key="1">
    <citation type="submission" date="2017-03" db="EMBL/GenBank/DDBJ databases">
        <authorList>
            <person name="Afonso C.L."/>
            <person name="Miller P.J."/>
            <person name="Scott M.A."/>
            <person name="Spackman E."/>
            <person name="Goraichik I."/>
            <person name="Dimitrov K.M."/>
            <person name="Suarez D.L."/>
            <person name="Swayne D.E."/>
        </authorList>
    </citation>
    <scope>NUCLEOTIDE SEQUENCE [LARGE SCALE GENOMIC DNA]</scope>
    <source>
        <strain evidence="3">PRJEB14757</strain>
    </source>
</reference>
<sequence>MRTIDFNALFFRSRKAFKVFPVLFISYFLLTYISCYSLCHAGDLSTHKWSSIQNKPASNETENSFDLSGFSGADSVYVQSGADMKCTYGFQSSLYGSGHDLYIPDVLKPWVNWVSHGNEDRLQCTPRYNDANNLECLWPSHLELTLNNEGGSFSQTWHVSRSTLIPLPGDVRQWPMDVTINGLPVTVISRNNRPVAQQNSAQFKTYQPYKISGIFSWKKQPEYIQIPESSALVNLKLNGENVEFPNLDLMGRLWLKKKHQEHKEENRLNIQAFRLVDDTIPAVTTIYISLDVSGSPREISLGPIADPDTMTPLLLESRLPAKLESNAALRLQVRPGQYGVTVKFRHSGPLKSLVFQKPEDKHWPNDEIWSIVRHSDLRIVEIKGGMAIDPRHTSLPDDWKGYPAFRMLPGEELVFNEVKRGDPVPAPDQLTLDRTMWLHFDGSGYTIQDRIQGKKSTGWRLEMEPEMQPGRVSVDGEEQLITRRQKQGNSDSDKSGNNKSGNTHAGEETSGVELRKGVLDLVSEGRFMGSITNLPATGWQHEFQQVKGKLLLPPGWKLIHAGGIDNIPRTWVKRWTLLDFFIVLVFTVATAKLYSVPLAFTGFFTLLLTYHEPAAPRLIWLYLLGGFALIKNLPQNSRLLKFVKKYQLITAIILIFLTIPYAITSLRVGIYPQLANPWISMNDAIDFSDKEHYPETKASQQIANGNQMDDFSPEPLMERGASQSRVTEQLGSLPRVAGKARQINPPSSPPSSLSYSIPGYGAYDIYRKKASVMQHDPKSLTQTGPGIPLWRPFDTISFNWSGPVAKGETISFYYTGPVTNCSLAFLRVGLILLLAAGMFGFGYKKGKGFLRPGISSVFSTSLTFTSLCMTFIISFMAAHLLFNSNLCFAQNVKLQEQSTSIPSQQMLDELEKRIFEPDECFPSCADIQKIKINIENQELSVILDVNASVDTAIPLPGHARHWLPSKVTLKDLDKIENRENSDSQPPSDAHLFLDGQESALFRENEVLWIMVPEGRQRIILEGTIRNQSTFQMPLPMKPRHATVTSQGWNVQGIQPDDALDDQLQFRRVVPEASGSDSNGEEILENGVLPPFARVERRILLGLVWKVQTTVERLTPSDSAMVMNIPLLPNESVTTQGVRVKNGEVQVNMNINRNSFSWESFLEPSESILLKHADTREWTEIWTLDASPVFHVETSGIPVILHQINHRWYPTWHPWPGETVKLSVTRPAGVDGRTLTIEKSHLELKPGRKSSIATLTLKIKSSQGGQHTIVLPPDTELQDVKINSKSQLIRQEGRNVPLPINPGSQTVVLKWRGGMTRTMGMFYRTPEIDLGTDSVNAAIDLHLSRDRWPLFIGGEQLAGPAVLFWSVMLVVFIAAFGLASSGLSPLKFHHWFLLGTGMAMSSLSACLFVALWLIIMDLRKKANTLSDTLTPQRFNFIQIGLAGLTFLAIASLVFAISNGLIGHPEMNIKGNGSSAYFLRWYQDISETIVPRGWLLSLPMLVYRALMLSWALWISVGLVHILKWGWKRFTEPVMWYTIPKKPFEWNRFFKTKRKEGNDAKNGTDKTTQA</sequence>
<feature type="transmembrane region" description="Helical" evidence="2">
    <location>
        <begin position="20"/>
        <end position="39"/>
    </location>
</feature>
<evidence type="ECO:0000256" key="1">
    <source>
        <dbReference type="SAM" id="MobiDB-lite"/>
    </source>
</evidence>
<keyword evidence="2" id="KW-0812">Transmembrane</keyword>
<feature type="transmembrane region" description="Helical" evidence="2">
    <location>
        <begin position="646"/>
        <end position="663"/>
    </location>
</feature>
<evidence type="ECO:0000313" key="3">
    <source>
        <dbReference type="EMBL" id="SLM27852.1"/>
    </source>
</evidence>
<feature type="transmembrane region" description="Helical" evidence="2">
    <location>
        <begin position="1434"/>
        <end position="1455"/>
    </location>
</feature>